<keyword evidence="7" id="KW-1185">Reference proteome</keyword>
<organism evidence="6 7">
    <name type="scientific">Geodia barretti</name>
    <name type="common">Barrett's horny sponge</name>
    <dbReference type="NCBI Taxonomy" id="519541"/>
    <lineage>
        <taxon>Eukaryota</taxon>
        <taxon>Metazoa</taxon>
        <taxon>Porifera</taxon>
        <taxon>Demospongiae</taxon>
        <taxon>Heteroscleromorpha</taxon>
        <taxon>Tetractinellida</taxon>
        <taxon>Astrophorina</taxon>
        <taxon>Geodiidae</taxon>
        <taxon>Geodia</taxon>
    </lineage>
</organism>
<gene>
    <name evidence="6" type="ORF">GBAR_LOCUS15629</name>
</gene>
<dbReference type="Proteomes" id="UP001174909">
    <property type="component" value="Unassembled WGS sequence"/>
</dbReference>
<accession>A0AA35SDS0</accession>
<dbReference type="PANTHER" id="PTHR24058">
    <property type="entry name" value="DUAL SPECIFICITY PROTEIN KINASE"/>
    <property type="match status" value="1"/>
</dbReference>
<feature type="non-terminal residue" evidence="6">
    <location>
        <position position="91"/>
    </location>
</feature>
<proteinExistence type="predicted"/>
<evidence type="ECO:0000256" key="2">
    <source>
        <dbReference type="ARBA" id="ARBA00022679"/>
    </source>
</evidence>
<keyword evidence="1" id="KW-0723">Serine/threonine-protein kinase</keyword>
<dbReference type="GO" id="GO:0004674">
    <property type="term" value="F:protein serine/threonine kinase activity"/>
    <property type="evidence" value="ECO:0007669"/>
    <property type="project" value="UniProtKB-KW"/>
</dbReference>
<evidence type="ECO:0000256" key="1">
    <source>
        <dbReference type="ARBA" id="ARBA00022527"/>
    </source>
</evidence>
<keyword evidence="5" id="KW-0067">ATP-binding</keyword>
<sequence>MFQNQLCLVFELVSYNVYELLRNTNFRGVSLKLTRKFAQQLCTALFCLSRPSSTSSTVPSSPGSLTPLVSAEVPVSSHSLCYCTCTFSLHN</sequence>
<dbReference type="PANTHER" id="PTHR24058:SF28">
    <property type="entry name" value="SERINE_THREONINE-PROTEIN KINASE MINIBRAIN"/>
    <property type="match status" value="1"/>
</dbReference>
<dbReference type="GO" id="GO:0005524">
    <property type="term" value="F:ATP binding"/>
    <property type="evidence" value="ECO:0007669"/>
    <property type="project" value="UniProtKB-KW"/>
</dbReference>
<dbReference type="InterPro" id="IPR050494">
    <property type="entry name" value="Ser_Thr_dual-spec_kinase"/>
</dbReference>
<dbReference type="Gene3D" id="1.10.510.10">
    <property type="entry name" value="Transferase(Phosphotransferase) domain 1"/>
    <property type="match status" value="1"/>
</dbReference>
<evidence type="ECO:0000256" key="4">
    <source>
        <dbReference type="ARBA" id="ARBA00022777"/>
    </source>
</evidence>
<comment type="caution">
    <text evidence="6">The sequence shown here is derived from an EMBL/GenBank/DDBJ whole genome shotgun (WGS) entry which is preliminary data.</text>
</comment>
<dbReference type="AlphaFoldDB" id="A0AA35SDS0"/>
<evidence type="ECO:0000256" key="3">
    <source>
        <dbReference type="ARBA" id="ARBA00022741"/>
    </source>
</evidence>
<keyword evidence="4 6" id="KW-0418">Kinase</keyword>
<evidence type="ECO:0000313" key="7">
    <source>
        <dbReference type="Proteomes" id="UP001174909"/>
    </source>
</evidence>
<evidence type="ECO:0000256" key="5">
    <source>
        <dbReference type="ARBA" id="ARBA00022840"/>
    </source>
</evidence>
<dbReference type="EMBL" id="CASHTH010002270">
    <property type="protein sequence ID" value="CAI8027318.1"/>
    <property type="molecule type" value="Genomic_DNA"/>
</dbReference>
<keyword evidence="3" id="KW-0547">Nucleotide-binding</keyword>
<dbReference type="InterPro" id="IPR011009">
    <property type="entry name" value="Kinase-like_dom_sf"/>
</dbReference>
<name>A0AA35SDS0_GEOBA</name>
<protein>
    <submittedName>
        <fullName evidence="6">Serine/threonine-protein kinase minibrain</fullName>
    </submittedName>
</protein>
<dbReference type="SUPFAM" id="SSF56112">
    <property type="entry name" value="Protein kinase-like (PK-like)"/>
    <property type="match status" value="1"/>
</dbReference>
<reference evidence="6" key="1">
    <citation type="submission" date="2023-03" db="EMBL/GenBank/DDBJ databases">
        <authorList>
            <person name="Steffen K."/>
            <person name="Cardenas P."/>
        </authorList>
    </citation>
    <scope>NUCLEOTIDE SEQUENCE</scope>
</reference>
<evidence type="ECO:0000313" key="6">
    <source>
        <dbReference type="EMBL" id="CAI8027318.1"/>
    </source>
</evidence>
<keyword evidence="2" id="KW-0808">Transferase</keyword>